<name>A0A9P5A5S6_9HYPO</name>
<accession>A0A9P5A5S6</accession>
<keyword evidence="1" id="KW-0238">DNA-binding</keyword>
<dbReference type="AlphaFoldDB" id="A0A9P5A5S6"/>
<proteinExistence type="predicted"/>
<organism evidence="3 4">
    <name type="scientific">Fusarium beomiforme</name>
    <dbReference type="NCBI Taxonomy" id="44412"/>
    <lineage>
        <taxon>Eukaryota</taxon>
        <taxon>Fungi</taxon>
        <taxon>Dikarya</taxon>
        <taxon>Ascomycota</taxon>
        <taxon>Pezizomycotina</taxon>
        <taxon>Sordariomycetes</taxon>
        <taxon>Hypocreomycetidae</taxon>
        <taxon>Hypocreales</taxon>
        <taxon>Nectriaceae</taxon>
        <taxon>Fusarium</taxon>
        <taxon>Fusarium burgessii species complex</taxon>
    </lineage>
</organism>
<dbReference type="Proteomes" id="UP000730481">
    <property type="component" value="Unassembled WGS sequence"/>
</dbReference>
<reference evidence="3" key="2">
    <citation type="submission" date="2020-02" db="EMBL/GenBank/DDBJ databases">
        <title>Identification and distribution of gene clusters putatively required for synthesis of sphingolipid metabolism inhibitors in phylogenetically diverse species of the filamentous fungus Fusarium.</title>
        <authorList>
            <person name="Kim H.-S."/>
            <person name="Busman M."/>
            <person name="Brown D.W."/>
            <person name="Divon H."/>
            <person name="Uhlig S."/>
            <person name="Proctor R.H."/>
        </authorList>
    </citation>
    <scope>NUCLEOTIDE SEQUENCE</scope>
    <source>
        <strain evidence="3">NRRL 25174</strain>
    </source>
</reference>
<dbReference type="EMBL" id="PVQB02001218">
    <property type="protein sequence ID" value="KAF4332047.1"/>
    <property type="molecule type" value="Genomic_DNA"/>
</dbReference>
<dbReference type="OrthoDB" id="5096735at2759"/>
<dbReference type="Pfam" id="PF03221">
    <property type="entry name" value="HTH_Tnp_Tc5"/>
    <property type="match status" value="1"/>
</dbReference>
<sequence>MSTSDDARHRDLEEIRERINNGESIRSCAKLYGKRESTLRGQLKGAQTRQKGQEARQLLSPVQENDLVNFIKHEESCGRALSKIELRDLANAIANPDAPDNSVGRNWPDRFIKRNPGVKMKGSTHLDSARSNNTTPVLLRQFYTELSSIVKDKGITPSRMYNMDEHGLQEGLTKSGLVLGDALTKRAIVTESDYHN</sequence>
<comment type="caution">
    <text evidence="3">The sequence shown here is derived from an EMBL/GenBank/DDBJ whole genome shotgun (WGS) entry which is preliminary data.</text>
</comment>
<evidence type="ECO:0000313" key="3">
    <source>
        <dbReference type="EMBL" id="KAF4332047.1"/>
    </source>
</evidence>
<feature type="domain" description="HTH CENPB-type" evidence="2">
    <location>
        <begin position="51"/>
        <end position="121"/>
    </location>
</feature>
<protein>
    <submittedName>
        <fullName evidence="3">Transposase</fullName>
    </submittedName>
</protein>
<dbReference type="GO" id="GO:0003677">
    <property type="term" value="F:DNA binding"/>
    <property type="evidence" value="ECO:0007669"/>
    <property type="project" value="UniProtKB-KW"/>
</dbReference>
<dbReference type="InterPro" id="IPR006600">
    <property type="entry name" value="HTH_CenpB_DNA-bd_dom"/>
</dbReference>
<evidence type="ECO:0000313" key="4">
    <source>
        <dbReference type="Proteomes" id="UP000730481"/>
    </source>
</evidence>
<reference evidence="3" key="1">
    <citation type="journal article" date="2017" name="Mycologia">
        <title>Fusarium algeriense, sp. nov., a novel toxigenic crown rot pathogen of durum wheat from Algeria is nested in the Fusarium burgessii species complex.</title>
        <authorList>
            <person name="Laraba I."/>
            <person name="Keddad A."/>
            <person name="Boureghda H."/>
            <person name="Abdallah N."/>
            <person name="Vaughan M.M."/>
            <person name="Proctor R.H."/>
            <person name="Busman M."/>
            <person name="O'Donnell K."/>
        </authorList>
    </citation>
    <scope>NUCLEOTIDE SEQUENCE</scope>
    <source>
        <strain evidence="3">NRRL 25174</strain>
    </source>
</reference>
<evidence type="ECO:0000256" key="1">
    <source>
        <dbReference type="ARBA" id="ARBA00023125"/>
    </source>
</evidence>
<keyword evidence="4" id="KW-1185">Reference proteome</keyword>
<evidence type="ECO:0000259" key="2">
    <source>
        <dbReference type="PROSITE" id="PS51253"/>
    </source>
</evidence>
<dbReference type="PROSITE" id="PS51253">
    <property type="entry name" value="HTH_CENPB"/>
    <property type="match status" value="1"/>
</dbReference>
<gene>
    <name evidence="3" type="ORF">FBEOM_14164</name>
</gene>